<proteinExistence type="predicted"/>
<reference evidence="1" key="2">
    <citation type="submission" date="2020-12" db="EMBL/GenBank/DDBJ databases">
        <authorList>
            <person name="Kanost M."/>
        </authorList>
    </citation>
    <scope>NUCLEOTIDE SEQUENCE</scope>
</reference>
<dbReference type="AlphaFoldDB" id="A0A922CRI1"/>
<accession>A0A922CRI1</accession>
<reference evidence="1" key="1">
    <citation type="journal article" date="2016" name="Insect Biochem. Mol. Biol.">
        <title>Multifaceted biological insights from a draft genome sequence of the tobacco hornworm moth, Manduca sexta.</title>
        <authorList>
            <person name="Kanost M.R."/>
            <person name="Arrese E.L."/>
            <person name="Cao X."/>
            <person name="Chen Y.R."/>
            <person name="Chellapilla S."/>
            <person name="Goldsmith M.R."/>
            <person name="Grosse-Wilde E."/>
            <person name="Heckel D.G."/>
            <person name="Herndon N."/>
            <person name="Jiang H."/>
            <person name="Papanicolaou A."/>
            <person name="Qu J."/>
            <person name="Soulages J.L."/>
            <person name="Vogel H."/>
            <person name="Walters J."/>
            <person name="Waterhouse R.M."/>
            <person name="Ahn S.J."/>
            <person name="Almeida F.C."/>
            <person name="An C."/>
            <person name="Aqrawi P."/>
            <person name="Bretschneider A."/>
            <person name="Bryant W.B."/>
            <person name="Bucks S."/>
            <person name="Chao H."/>
            <person name="Chevignon G."/>
            <person name="Christen J.M."/>
            <person name="Clarke D.F."/>
            <person name="Dittmer N.T."/>
            <person name="Ferguson L.C.F."/>
            <person name="Garavelou S."/>
            <person name="Gordon K.H.J."/>
            <person name="Gunaratna R.T."/>
            <person name="Han Y."/>
            <person name="Hauser F."/>
            <person name="He Y."/>
            <person name="Heidel-Fischer H."/>
            <person name="Hirsh A."/>
            <person name="Hu Y."/>
            <person name="Jiang H."/>
            <person name="Kalra D."/>
            <person name="Klinner C."/>
            <person name="Konig C."/>
            <person name="Kovar C."/>
            <person name="Kroll A.R."/>
            <person name="Kuwar S.S."/>
            <person name="Lee S.L."/>
            <person name="Lehman R."/>
            <person name="Li K."/>
            <person name="Li Z."/>
            <person name="Liang H."/>
            <person name="Lovelace S."/>
            <person name="Lu Z."/>
            <person name="Mansfield J.H."/>
            <person name="McCulloch K.J."/>
            <person name="Mathew T."/>
            <person name="Morton B."/>
            <person name="Muzny D.M."/>
            <person name="Neunemann D."/>
            <person name="Ongeri F."/>
            <person name="Pauchet Y."/>
            <person name="Pu L.L."/>
            <person name="Pyrousis I."/>
            <person name="Rao X.J."/>
            <person name="Redding A."/>
            <person name="Roesel C."/>
            <person name="Sanchez-Gracia A."/>
            <person name="Schaack S."/>
            <person name="Shukla A."/>
            <person name="Tetreau G."/>
            <person name="Wang Y."/>
            <person name="Xiong G.H."/>
            <person name="Traut W."/>
            <person name="Walsh T.K."/>
            <person name="Worley K.C."/>
            <person name="Wu D."/>
            <person name="Wu W."/>
            <person name="Wu Y.Q."/>
            <person name="Zhang X."/>
            <person name="Zou Z."/>
            <person name="Zucker H."/>
            <person name="Briscoe A.D."/>
            <person name="Burmester T."/>
            <person name="Clem R.J."/>
            <person name="Feyereisen R."/>
            <person name="Grimmelikhuijzen C.J.P."/>
            <person name="Hamodrakas S.J."/>
            <person name="Hansson B.S."/>
            <person name="Huguet E."/>
            <person name="Jermiin L.S."/>
            <person name="Lan Q."/>
            <person name="Lehman H.K."/>
            <person name="Lorenzen M."/>
            <person name="Merzendorfer H."/>
            <person name="Michalopoulos I."/>
            <person name="Morton D.B."/>
            <person name="Muthukrishnan S."/>
            <person name="Oakeshott J.G."/>
            <person name="Palmer W."/>
            <person name="Park Y."/>
            <person name="Passarelli A.L."/>
            <person name="Rozas J."/>
            <person name="Schwartz L.M."/>
            <person name="Smith W."/>
            <person name="Southgate A."/>
            <person name="Vilcinskas A."/>
            <person name="Vogt R."/>
            <person name="Wang P."/>
            <person name="Werren J."/>
            <person name="Yu X.Q."/>
            <person name="Zhou J.J."/>
            <person name="Brown S.J."/>
            <person name="Scherer S.E."/>
            <person name="Richards S."/>
            <person name="Blissard G.W."/>
        </authorList>
    </citation>
    <scope>NUCLEOTIDE SEQUENCE</scope>
</reference>
<gene>
    <name evidence="1" type="ORF">O3G_MSEX009955</name>
</gene>
<name>A0A922CRI1_MANSE</name>
<keyword evidence="2" id="KW-1185">Reference proteome</keyword>
<organism evidence="1 2">
    <name type="scientific">Manduca sexta</name>
    <name type="common">Tobacco hawkmoth</name>
    <name type="synonym">Tobacco hornworm</name>
    <dbReference type="NCBI Taxonomy" id="7130"/>
    <lineage>
        <taxon>Eukaryota</taxon>
        <taxon>Metazoa</taxon>
        <taxon>Ecdysozoa</taxon>
        <taxon>Arthropoda</taxon>
        <taxon>Hexapoda</taxon>
        <taxon>Insecta</taxon>
        <taxon>Pterygota</taxon>
        <taxon>Neoptera</taxon>
        <taxon>Endopterygota</taxon>
        <taxon>Lepidoptera</taxon>
        <taxon>Glossata</taxon>
        <taxon>Ditrysia</taxon>
        <taxon>Bombycoidea</taxon>
        <taxon>Sphingidae</taxon>
        <taxon>Sphinginae</taxon>
        <taxon>Sphingini</taxon>
        <taxon>Manduca</taxon>
    </lineage>
</organism>
<protein>
    <submittedName>
        <fullName evidence="1">Uncharacterized protein</fullName>
    </submittedName>
</protein>
<evidence type="ECO:0000313" key="1">
    <source>
        <dbReference type="EMBL" id="KAG6456800.1"/>
    </source>
</evidence>
<comment type="caution">
    <text evidence="1">The sequence shown here is derived from an EMBL/GenBank/DDBJ whole genome shotgun (WGS) entry which is preliminary data.</text>
</comment>
<evidence type="ECO:0000313" key="2">
    <source>
        <dbReference type="Proteomes" id="UP000791440"/>
    </source>
</evidence>
<sequence>MSNRCQLELLDDQLPHSLLEPPSPAYTNVTVRRAFIVWLHCGQKNKFKDVCNYFHYLESLEEKLPPNKRATSRHHEFVMFTNQPPKSSYLKQYFPTLYPQDIQERLPNPAESTPEKCDLKLEEYEEIRKREGATKKEIIQASCMIRNYCKSHMKSLNNFLCEFKDYSTKCELSNSVNNLVHYIKRKLIEEEICMLNNCTKNFKFFDFDVKFHSKDEFQTGNADINNGNDVKKIKILTNEARHKANSTPVKTNNIFDTFYKVGDINHLLVNQAKTNLDNYNLIEDFQAKIKLNWNEGHGKSVKTPSELTTNDFNSNHAFYNSKYVFQEKTKFR</sequence>
<dbReference type="EMBL" id="JH668525">
    <property type="protein sequence ID" value="KAG6456800.1"/>
    <property type="molecule type" value="Genomic_DNA"/>
</dbReference>
<dbReference type="OrthoDB" id="7428280at2759"/>
<dbReference type="Proteomes" id="UP000791440">
    <property type="component" value="Unassembled WGS sequence"/>
</dbReference>